<dbReference type="OrthoDB" id="93664at2759"/>
<gene>
    <name evidence="8" type="ORF">BV898_04286</name>
</gene>
<organism evidence="8 9">
    <name type="scientific">Hypsibius exemplaris</name>
    <name type="common">Freshwater tardigrade</name>
    <dbReference type="NCBI Taxonomy" id="2072580"/>
    <lineage>
        <taxon>Eukaryota</taxon>
        <taxon>Metazoa</taxon>
        <taxon>Ecdysozoa</taxon>
        <taxon>Tardigrada</taxon>
        <taxon>Eutardigrada</taxon>
        <taxon>Parachela</taxon>
        <taxon>Hypsibioidea</taxon>
        <taxon>Hypsibiidae</taxon>
        <taxon>Hypsibius</taxon>
    </lineage>
</organism>
<dbReference type="Pfam" id="PF00089">
    <property type="entry name" value="Trypsin"/>
    <property type="match status" value="1"/>
</dbReference>
<dbReference type="PANTHER" id="PTHR24252">
    <property type="entry name" value="ACROSIN-RELATED"/>
    <property type="match status" value="1"/>
</dbReference>
<evidence type="ECO:0000256" key="5">
    <source>
        <dbReference type="RuleBase" id="RU363034"/>
    </source>
</evidence>
<dbReference type="GO" id="GO:0006508">
    <property type="term" value="P:proteolysis"/>
    <property type="evidence" value="ECO:0007669"/>
    <property type="project" value="UniProtKB-KW"/>
</dbReference>
<feature type="compositionally biased region" description="Low complexity" evidence="6">
    <location>
        <begin position="157"/>
        <end position="169"/>
    </location>
</feature>
<dbReference type="InterPro" id="IPR033116">
    <property type="entry name" value="TRYPSIN_SER"/>
</dbReference>
<evidence type="ECO:0000313" key="8">
    <source>
        <dbReference type="EMBL" id="OQV21707.1"/>
    </source>
</evidence>
<evidence type="ECO:0000256" key="1">
    <source>
        <dbReference type="ARBA" id="ARBA00022670"/>
    </source>
</evidence>
<dbReference type="InterPro" id="IPR001314">
    <property type="entry name" value="Peptidase_S1A"/>
</dbReference>
<dbReference type="PROSITE" id="PS00134">
    <property type="entry name" value="TRYPSIN_HIS"/>
    <property type="match status" value="1"/>
</dbReference>
<dbReference type="InterPro" id="IPR001254">
    <property type="entry name" value="Trypsin_dom"/>
</dbReference>
<dbReference type="PROSITE" id="PS00135">
    <property type="entry name" value="TRYPSIN_SER"/>
    <property type="match status" value="1"/>
</dbReference>
<reference evidence="9" key="1">
    <citation type="submission" date="2017-01" db="EMBL/GenBank/DDBJ databases">
        <title>Comparative genomics of anhydrobiosis in the tardigrade Hypsibius dujardini.</title>
        <authorList>
            <person name="Yoshida Y."/>
            <person name="Koutsovoulos G."/>
            <person name="Laetsch D."/>
            <person name="Stevens L."/>
            <person name="Kumar S."/>
            <person name="Horikawa D."/>
            <person name="Ishino K."/>
            <person name="Komine S."/>
            <person name="Tomita M."/>
            <person name="Blaxter M."/>
            <person name="Arakawa K."/>
        </authorList>
    </citation>
    <scope>NUCLEOTIDE SEQUENCE [LARGE SCALE GENOMIC DNA]</scope>
    <source>
        <strain evidence="9">Z151</strain>
    </source>
</reference>
<dbReference type="PRINTS" id="PR00722">
    <property type="entry name" value="CHYMOTRYPSIN"/>
</dbReference>
<dbReference type="SUPFAM" id="SSF50494">
    <property type="entry name" value="Trypsin-like serine proteases"/>
    <property type="match status" value="1"/>
</dbReference>
<dbReference type="AlphaFoldDB" id="A0A1W0X2G4"/>
<proteinExistence type="predicted"/>
<dbReference type="PROSITE" id="PS50240">
    <property type="entry name" value="TRYPSIN_DOM"/>
    <property type="match status" value="1"/>
</dbReference>
<evidence type="ECO:0000256" key="2">
    <source>
        <dbReference type="ARBA" id="ARBA00022801"/>
    </source>
</evidence>
<dbReference type="GO" id="GO:0004252">
    <property type="term" value="F:serine-type endopeptidase activity"/>
    <property type="evidence" value="ECO:0007669"/>
    <property type="project" value="InterPro"/>
</dbReference>
<dbReference type="Gene3D" id="2.40.10.10">
    <property type="entry name" value="Trypsin-like serine proteases"/>
    <property type="match status" value="1"/>
</dbReference>
<keyword evidence="4" id="KW-1015">Disulfide bond</keyword>
<keyword evidence="2 5" id="KW-0378">Hydrolase</keyword>
<sequence length="492" mass="53422">MEVLALLYWSLSRQTIAVNAVRKLLWIVCFGYTVAAISNGTNGSATSDLERLFGIHSKITPRLSAWENGHADCQAVDRDSICRSRSACPSRNVLQPTQHCRLVSSRSVFGRTLTSNMAESITSRSGQNKMQGVCCHTETAIAASESPFETQPTAMRNNVDSNDSGSSGNAISPSVATESAAGVSFDIMPYAALMAQSTQLSNMLLSSAQNGYGGQAKHKNFSQINIADLGLDCGRRNLSYKMIRVGRIVGGETAGFSDWPWVAMVLNYGRPRCGGTLLSSQAILTAAHCVSGNMLLYNLTVRIGMFNTNERESLPFPPLLLRVKRIIRHPMFDLTTLLNDVAILQLSQPVTFAPNIMPACIASQEYPYNTPTTILGWGKEEENNTVYDLPDSLQAVTVPIINKAECARYFAGQGLVDLIGQQHICAGSDEGGRDACQGDSGGPMLLENPDGRFELLGIISWGFGCGEPHVPGVYTNIFNYRRWIIDTVAALF</sequence>
<dbReference type="InterPro" id="IPR043504">
    <property type="entry name" value="Peptidase_S1_PA_chymotrypsin"/>
</dbReference>
<dbReference type="SMART" id="SM00020">
    <property type="entry name" value="Tryp_SPc"/>
    <property type="match status" value="1"/>
</dbReference>
<feature type="region of interest" description="Disordered" evidence="6">
    <location>
        <begin position="149"/>
        <end position="173"/>
    </location>
</feature>
<evidence type="ECO:0000259" key="7">
    <source>
        <dbReference type="PROSITE" id="PS50240"/>
    </source>
</evidence>
<dbReference type="CDD" id="cd00190">
    <property type="entry name" value="Tryp_SPc"/>
    <property type="match status" value="1"/>
</dbReference>
<dbReference type="Proteomes" id="UP000192578">
    <property type="component" value="Unassembled WGS sequence"/>
</dbReference>
<keyword evidence="3 5" id="KW-0720">Serine protease</keyword>
<name>A0A1W0X2G4_HYPEX</name>
<keyword evidence="9" id="KW-1185">Reference proteome</keyword>
<feature type="domain" description="Peptidase S1" evidence="7">
    <location>
        <begin position="248"/>
        <end position="489"/>
    </location>
</feature>
<evidence type="ECO:0000256" key="6">
    <source>
        <dbReference type="SAM" id="MobiDB-lite"/>
    </source>
</evidence>
<evidence type="ECO:0000256" key="4">
    <source>
        <dbReference type="ARBA" id="ARBA00023157"/>
    </source>
</evidence>
<evidence type="ECO:0000256" key="3">
    <source>
        <dbReference type="ARBA" id="ARBA00022825"/>
    </source>
</evidence>
<dbReference type="EMBL" id="MTYJ01000021">
    <property type="protein sequence ID" value="OQV21707.1"/>
    <property type="molecule type" value="Genomic_DNA"/>
</dbReference>
<dbReference type="FunFam" id="2.40.10.10:FF:000006">
    <property type="entry name" value="Serine proteinase stubble"/>
    <property type="match status" value="1"/>
</dbReference>
<protein>
    <submittedName>
        <fullName evidence="8">Serine proteinase stubble</fullName>
    </submittedName>
</protein>
<keyword evidence="1 5" id="KW-0645">Protease</keyword>
<evidence type="ECO:0000313" key="9">
    <source>
        <dbReference type="Proteomes" id="UP000192578"/>
    </source>
</evidence>
<comment type="caution">
    <text evidence="8">The sequence shown here is derived from an EMBL/GenBank/DDBJ whole genome shotgun (WGS) entry which is preliminary data.</text>
</comment>
<dbReference type="InterPro" id="IPR009003">
    <property type="entry name" value="Peptidase_S1_PA"/>
</dbReference>
<dbReference type="PANTHER" id="PTHR24252:SF10">
    <property type="entry name" value="SERINE PROTEASE 56"/>
    <property type="match status" value="1"/>
</dbReference>
<accession>A0A1W0X2G4</accession>
<dbReference type="InterPro" id="IPR018114">
    <property type="entry name" value="TRYPSIN_HIS"/>
</dbReference>